<feature type="transmembrane region" description="Helical" evidence="1">
    <location>
        <begin position="65"/>
        <end position="90"/>
    </location>
</feature>
<keyword evidence="1" id="KW-0472">Membrane</keyword>
<evidence type="ECO:0000313" key="2">
    <source>
        <dbReference type="EMBL" id="ERK45167.1"/>
    </source>
</evidence>
<feature type="transmembrane region" description="Helical" evidence="1">
    <location>
        <begin position="33"/>
        <end position="53"/>
    </location>
</feature>
<feature type="transmembrane region" description="Helical" evidence="1">
    <location>
        <begin position="9"/>
        <end position="27"/>
    </location>
</feature>
<protein>
    <recommendedName>
        <fullName evidence="4">Heavy metal translocating P-type ATPase</fullName>
    </recommendedName>
</protein>
<dbReference type="HOGENOM" id="CLU_2269438_0_0_9"/>
<dbReference type="Proteomes" id="UP000016644">
    <property type="component" value="Unassembled WGS sequence"/>
</dbReference>
<evidence type="ECO:0000256" key="1">
    <source>
        <dbReference type="SAM" id="Phobius"/>
    </source>
</evidence>
<comment type="caution">
    <text evidence="2">The sequence shown here is derived from an EMBL/GenBank/DDBJ whole genome shotgun (WGS) entry which is preliminary data.</text>
</comment>
<name>U2R3A9_LEVBR</name>
<organism evidence="2 3">
    <name type="scientific">Levilactobacillus brevis ATCC 14869 = DSM 20054</name>
    <dbReference type="NCBI Taxonomy" id="649758"/>
    <lineage>
        <taxon>Bacteria</taxon>
        <taxon>Bacillati</taxon>
        <taxon>Bacillota</taxon>
        <taxon>Bacilli</taxon>
        <taxon>Lactobacillales</taxon>
        <taxon>Lactobacillaceae</taxon>
        <taxon>Levilactobacillus</taxon>
    </lineage>
</organism>
<proteinExistence type="predicted"/>
<keyword evidence="1" id="KW-1133">Transmembrane helix</keyword>
<keyword evidence="1" id="KW-0812">Transmembrane</keyword>
<evidence type="ECO:0008006" key="4">
    <source>
        <dbReference type="Google" id="ProtNLM"/>
    </source>
</evidence>
<evidence type="ECO:0000313" key="3">
    <source>
        <dbReference type="Proteomes" id="UP000016644"/>
    </source>
</evidence>
<sequence length="104" mass="11127">MGKLQEYKRFWFVVSLGVIALGLQFLAHQAGLAQLLVSALGICLALLMFVDMVKTLRSGKFGVDLLAITAVVATLAVGEYWAALIVLLMLTGGDALEDFAAQRA</sequence>
<accession>U2R3A9</accession>
<dbReference type="EMBL" id="AWVK01000016">
    <property type="protein sequence ID" value="ERK45167.1"/>
    <property type="molecule type" value="Genomic_DNA"/>
</dbReference>
<dbReference type="AlphaFoldDB" id="U2R3A9"/>
<reference evidence="2 3" key="1">
    <citation type="submission" date="2013-06" db="EMBL/GenBank/DDBJ databases">
        <authorList>
            <person name="Weinstock G."/>
            <person name="Sodergren E."/>
            <person name="Lobos E.A."/>
            <person name="Fulton L."/>
            <person name="Fulton R."/>
            <person name="Courtney L."/>
            <person name="Fronick C."/>
            <person name="O'Laughlin M."/>
            <person name="Godfrey J."/>
            <person name="Wilson R.M."/>
            <person name="Miner T."/>
            <person name="Farmer C."/>
            <person name="Delehaunty K."/>
            <person name="Cordes M."/>
            <person name="Minx P."/>
            <person name="Tomlinson C."/>
            <person name="Chen J."/>
            <person name="Wollam A."/>
            <person name="Pepin K.H."/>
            <person name="Bhonagiri V."/>
            <person name="Zhang X."/>
            <person name="Warren W."/>
            <person name="Mitreva M."/>
            <person name="Mardis E.R."/>
            <person name="Wilson R.K."/>
        </authorList>
    </citation>
    <scope>NUCLEOTIDE SEQUENCE [LARGE SCALE GENOMIC DNA]</scope>
    <source>
        <strain evidence="2 3">ATCC 14869</strain>
    </source>
</reference>
<gene>
    <name evidence="2" type="ORF">HMPREF0495_00441</name>
</gene>
<feature type="non-terminal residue" evidence="2">
    <location>
        <position position="104"/>
    </location>
</feature>